<feature type="transmembrane region" description="Helical" evidence="2">
    <location>
        <begin position="760"/>
        <end position="780"/>
    </location>
</feature>
<name>A0A7G9S1B9_9FIRM</name>
<evidence type="ECO:0000256" key="1">
    <source>
        <dbReference type="ARBA" id="ARBA00004196"/>
    </source>
</evidence>
<dbReference type="KEGG" id="eio:H9L01_04630"/>
<evidence type="ECO:0000313" key="3">
    <source>
        <dbReference type="EMBL" id="QNN61644.1"/>
    </source>
</evidence>
<dbReference type="AlphaFoldDB" id="A0A7G9S1B9"/>
<organism evidence="3 4">
    <name type="scientific">Erysipelothrix inopinata</name>
    <dbReference type="NCBI Taxonomy" id="225084"/>
    <lineage>
        <taxon>Bacteria</taxon>
        <taxon>Bacillati</taxon>
        <taxon>Bacillota</taxon>
        <taxon>Erysipelotrichia</taxon>
        <taxon>Erysipelotrichales</taxon>
        <taxon>Erysipelotrichaceae</taxon>
        <taxon>Erysipelothrix</taxon>
    </lineage>
</organism>
<gene>
    <name evidence="3" type="ORF">H9L01_04630</name>
</gene>
<keyword evidence="4" id="KW-1185">Reference proteome</keyword>
<dbReference type="InterPro" id="IPR013378">
    <property type="entry name" value="InlB-like_B-rpt"/>
</dbReference>
<dbReference type="EMBL" id="CP060715">
    <property type="protein sequence ID" value="QNN61644.1"/>
    <property type="molecule type" value="Genomic_DNA"/>
</dbReference>
<sequence>MKKRVRILQLFLVLSLILTGFLVTPTKADDTRLFAGINRFEESSPATIFHRNIRYKKNIEPLPEGVHLELEYYNKDDVMIRKDDYYTIDKEANTYNIKLTLDLWTDKITYVKVYSVDPSITEEIELGNSASQLMRIPVNFHAEGGKFSDGNSENLTVSYQGGKVYQADIYEEPTHEKYAFSHWVYLGGRWEDEQVHKTAINPNKVRDFYAAWEIPVHFETNGGSDMASIIVEGQNNYIPEPIEPTKDGSIFQGWYADKELTEKWEFYLDEVREERTLYAKWKSETFEVKFETDGGSPVEAQTIEVGTKITDPGKPTKDGYEFEGWYRDNGYQTQWDFNSDTVVEDTVLYAKWKRIDVYYTVTFDTQLNEPPTTKSVLENTPVEKPIDPTRPGYKFDGWYTDTKGKNLWNFETVITEDKTLYAKWSVITHTIEFETNGGSNIKSVKVNEGKPVKEPKEPVKDGYKFDGWYQDDLLTISWDFSAPITDSMTLYAKWERITYEVEFVTNGGKEIQSIHVGSGETLLLPEPPTRDNYEFENWYKDEELTEIWLDEPVFNDLKLYAKWNKVDVYYIVTFDYLYNDLIHTEIVLENTILAYPEEPVRDGYTFSGWTLDKAGNIPWDNKKPVNDNVTLYAKWEKEVVYYTVTFYPENGETVKIETVAGGTTVTKPTDPERNGYLFMGWYLDVENEALWNFDEKVNQNQTLFAKWALQIEGEEKPTEERPTEENPIAEDSSGEIIIPEKISTDQDKEGKLPTTGIASYGIYVGISYITLGVILIVLRFKIRKVWSHR</sequence>
<evidence type="ECO:0000256" key="2">
    <source>
        <dbReference type="SAM" id="Phobius"/>
    </source>
</evidence>
<dbReference type="Pfam" id="PF09479">
    <property type="entry name" value="Flg_new"/>
    <property type="match status" value="7"/>
</dbReference>
<dbReference type="Gene3D" id="2.60.40.4270">
    <property type="entry name" value="Listeria-Bacteroides repeat domain"/>
    <property type="match status" value="7"/>
</dbReference>
<keyword evidence="2" id="KW-0812">Transmembrane</keyword>
<dbReference type="RefSeq" id="WP_187534843.1">
    <property type="nucleotide sequence ID" value="NZ_CBCSHU010000003.1"/>
</dbReference>
<dbReference type="InterPro" id="IPR042229">
    <property type="entry name" value="Listeria/Bacterioides_rpt_sf"/>
</dbReference>
<dbReference type="GO" id="GO:0030313">
    <property type="term" value="C:cell envelope"/>
    <property type="evidence" value="ECO:0007669"/>
    <property type="project" value="UniProtKB-SubCell"/>
</dbReference>
<keyword evidence="2" id="KW-0472">Membrane</keyword>
<proteinExistence type="predicted"/>
<reference evidence="3 4" key="1">
    <citation type="submission" date="2020-08" db="EMBL/GenBank/DDBJ databases">
        <title>Genome sequence of Erysipelothrix inopinata DSM 15511T.</title>
        <authorList>
            <person name="Hyun D.-W."/>
            <person name="Bae J.-W."/>
        </authorList>
    </citation>
    <scope>NUCLEOTIDE SEQUENCE [LARGE SCALE GENOMIC DNA]</scope>
    <source>
        <strain evidence="3 4">DSM 15511</strain>
    </source>
</reference>
<comment type="subcellular location">
    <subcellularLocation>
        <location evidence="1">Cell envelope</location>
    </subcellularLocation>
</comment>
<evidence type="ECO:0000313" key="4">
    <source>
        <dbReference type="Proteomes" id="UP000515928"/>
    </source>
</evidence>
<protein>
    <submittedName>
        <fullName evidence="3">InlB B-repeat-containing protein</fullName>
    </submittedName>
</protein>
<accession>A0A7G9S1B9</accession>
<dbReference type="NCBIfam" id="TIGR02543">
    <property type="entry name" value="List_Bact_rpt"/>
    <property type="match status" value="7"/>
</dbReference>
<dbReference type="Proteomes" id="UP000515928">
    <property type="component" value="Chromosome"/>
</dbReference>
<keyword evidence="2" id="KW-1133">Transmembrane helix</keyword>